<evidence type="ECO:0000313" key="2">
    <source>
        <dbReference type="EMBL" id="OLP88857.1"/>
    </source>
</evidence>
<keyword evidence="1" id="KW-0812">Transmembrane</keyword>
<gene>
    <name evidence="2" type="primary">Klc</name>
    <name evidence="2" type="ORF">AK812_SmicGene29725</name>
</gene>
<evidence type="ECO:0000256" key="1">
    <source>
        <dbReference type="SAM" id="Phobius"/>
    </source>
</evidence>
<feature type="transmembrane region" description="Helical" evidence="1">
    <location>
        <begin position="706"/>
        <end position="726"/>
    </location>
</feature>
<keyword evidence="3" id="KW-1185">Reference proteome</keyword>
<reference evidence="2 3" key="1">
    <citation type="submission" date="2016-02" db="EMBL/GenBank/DDBJ databases">
        <title>Genome analysis of coral dinoflagellate symbionts highlights evolutionary adaptations to a symbiotic lifestyle.</title>
        <authorList>
            <person name="Aranda M."/>
            <person name="Li Y."/>
            <person name="Liew Y.J."/>
            <person name="Baumgarten S."/>
            <person name="Simakov O."/>
            <person name="Wilson M."/>
            <person name="Piel J."/>
            <person name="Ashoor H."/>
            <person name="Bougouffa S."/>
            <person name="Bajic V.B."/>
            <person name="Ryu T."/>
            <person name="Ravasi T."/>
            <person name="Bayer T."/>
            <person name="Micklem G."/>
            <person name="Kim H."/>
            <person name="Bhak J."/>
            <person name="Lajeunesse T.C."/>
            <person name="Voolstra C.R."/>
        </authorList>
    </citation>
    <scope>NUCLEOTIDE SEQUENCE [LARGE SCALE GENOMIC DNA]</scope>
    <source>
        <strain evidence="2 3">CCMP2467</strain>
    </source>
</reference>
<dbReference type="Proteomes" id="UP000186817">
    <property type="component" value="Unassembled WGS sequence"/>
</dbReference>
<name>A0A1Q9D114_SYMMI</name>
<keyword evidence="1" id="KW-0472">Membrane</keyword>
<protein>
    <submittedName>
        <fullName evidence="2">Kinesin light chain</fullName>
    </submittedName>
</protein>
<keyword evidence="1" id="KW-1133">Transmembrane helix</keyword>
<dbReference type="InterPro" id="IPR053137">
    <property type="entry name" value="NLR-like"/>
</dbReference>
<dbReference type="InterPro" id="IPR011990">
    <property type="entry name" value="TPR-like_helical_dom_sf"/>
</dbReference>
<comment type="caution">
    <text evidence="2">The sequence shown here is derived from an EMBL/GenBank/DDBJ whole genome shotgun (WGS) entry which is preliminary data.</text>
</comment>
<dbReference type="EMBL" id="LSRX01000790">
    <property type="protein sequence ID" value="OLP88857.1"/>
    <property type="molecule type" value="Genomic_DNA"/>
</dbReference>
<dbReference type="OrthoDB" id="432032at2759"/>
<dbReference type="Pfam" id="PF13424">
    <property type="entry name" value="TPR_12"/>
    <property type="match status" value="1"/>
</dbReference>
<dbReference type="PANTHER" id="PTHR46082">
    <property type="entry name" value="ATP/GTP-BINDING PROTEIN-RELATED"/>
    <property type="match status" value="1"/>
</dbReference>
<dbReference type="Pfam" id="PF13374">
    <property type="entry name" value="TPR_10"/>
    <property type="match status" value="1"/>
</dbReference>
<dbReference type="PANTHER" id="PTHR46082:SF6">
    <property type="entry name" value="AAA+ ATPASE DOMAIN-CONTAINING PROTEIN-RELATED"/>
    <property type="match status" value="1"/>
</dbReference>
<feature type="transmembrane region" description="Helical" evidence="1">
    <location>
        <begin position="753"/>
        <end position="772"/>
    </location>
</feature>
<accession>A0A1Q9D114</accession>
<dbReference type="Gene3D" id="1.25.40.10">
    <property type="entry name" value="Tetratricopeptide repeat domain"/>
    <property type="match status" value="1"/>
</dbReference>
<dbReference type="SUPFAM" id="SSF48452">
    <property type="entry name" value="TPR-like"/>
    <property type="match status" value="2"/>
</dbReference>
<proteinExistence type="predicted"/>
<evidence type="ECO:0000313" key="3">
    <source>
        <dbReference type="Proteomes" id="UP000186817"/>
    </source>
</evidence>
<organism evidence="2 3">
    <name type="scientific">Symbiodinium microadriaticum</name>
    <name type="common">Dinoflagellate</name>
    <name type="synonym">Zooxanthella microadriatica</name>
    <dbReference type="NCBI Taxonomy" id="2951"/>
    <lineage>
        <taxon>Eukaryota</taxon>
        <taxon>Sar</taxon>
        <taxon>Alveolata</taxon>
        <taxon>Dinophyceae</taxon>
        <taxon>Suessiales</taxon>
        <taxon>Symbiodiniaceae</taxon>
        <taxon>Symbiodinium</taxon>
    </lineage>
</organism>
<sequence>MCSKNSRGYNEEELPEQKRFRANLSDAFLAGQITAARTASLFKDAQASGATGVDDWACVGEKNAARGPRRKMLKGSHWPDCYFTDVELHDPKLQEKTTRYPSRRHDGSPFDARVDKVCLQASWRLQYFDQEAFIMRCWKEQRHMSAVWQFPGFCLKVIRLDGLHIMDLGCAADVAGNVLWLLQSKLPGPNIAKRVGELCKEVLEEYKNQGVTSDRLVARMLPLLQSSKLKGDAVSAPLWASLIVVVFMVLAAGTFFKKVLHLPSRGISTDAGAANNSAEYTAAVEEIIKHSLERNVTVFEHPATGIRVWSEALDLRAARPGCRTEVLYHYTTRESFSTFLDHRQPVQEALKSLCYGEPLNMRASSREPNQLCGSHSHAAFGIPLLAPASCCEQTPDQPENYLLSFSVGDMQMVAMLGWTCLRPKLLDRPWAQKPGELREVAALSEWGTIDKLKQLQLRQLLSRPTRSGGRFGGAHLQVSADLRTAYAAEVRAQAPELETANERLRDPDCDATKGQEFVNEKVHTTSEAVPEAFEPQRKLRPAVLVAPVQEQKQRDEGLAFCVVCGKKVQIVNSTATMSSELALSYDERLVYPDEELFEEDFERYFVNVDSTVFKFRNTSTVPWHEAGFQDRWLVSSHASDHGEAAADLYHPQTCLHRCAGEDDENVATDRAWQDSLWLFFGAGPCTSSPGKDPADPGIGRLAELRILLMLGAWAGTAGCVTAQLHLPFSHLFEVDDKDDDGHDRSWEGVRYRMVLLITAGLACTGLALWALYSWQFPAFSLLQEVADLLSQPLRLVSSLISNLPVEVQGWLTGDTVVPRGEQGYWQCLGEFGAGLLLAGHTTHALQACQQAAQGSTSQLGALNTDSLRLRHNLAVACRLVGAAADAEQNFKAAWEGRCRTLGHSHPATARSVTELASVVAGDARRRKEAQAWYRKALEAKQACYGASHPEAASCMIALAYSLWQDGNRDEAEEFYKRALLICESTLGPAHDTTLHCLTNLAAIAKELGRKGELDRLLGRRPGGKCTKAIGLGKGEEEEAAPLCQLQITQLPDGAADAAAEQCMRHMESHVHDALDTLEEPAETDPSLDQDHVDTPCSQGVSQRRLRLRVGMGLALAGLVLTCIGVAVWVLPIPDQPTLGASQCIDDSAREEPPLAWTGKKAGPLERQLGVITPAQAAWIVLQAGQTANDVATNTTALTKELAAEAAPRVSPKKVQKRNRARCILQTLAVGESIAKIATNIKAASAVCGPDRIFKYIPGKFGKALVKLRKIICSVNIELVISGFLAVAANLAEASISCSIAVNSSSSLNLNEQFDAGCASAAYQMTNALVSVSSAFSIAIPGCEIVAKGLEKTITGALKGLGQKGISDFGGGKLTNPSQVKAAVKALQNELTPANFLSETSTFGRRLFLGGGKGAIMTQCVVDVMQALTQLSLMGIGIDALANAACDNPSVGRVTSRALPKFLRKRIENGQRATCGTGVATIIAQLGLATVFLSFTSFHCTNEANIRAICGAGIAGATGALSGIAGAGMAAYVACTEGQRLDETEALSKKFVADFLAEEATSIVQESCPDLSLQCFLEFTQFFSNCPAGASVAGPVTPSCPVPPSPQACPGIEPCVNEFEALRPSLTTWFPLPTAPLEFAALVNGAQSCFEYLTCFLTPGPSPSPRRLQSDALRSMLLQKVVGPLPERWRSLIHGEDPQEGPRESHDGVPAEGVPMINRLWNRSVGSSASQGLSRAVLQGGQFLEEAARELHKREANHDLCLVNDGPLMDDNPETIP</sequence>
<feature type="transmembrane region" description="Helical" evidence="1">
    <location>
        <begin position="236"/>
        <end position="256"/>
    </location>
</feature>